<comment type="similarity">
    <text evidence="6">Belongs to the nitrite and sulfite reductase 4Fe-4S domain family.</text>
</comment>
<evidence type="ECO:0000259" key="21">
    <source>
        <dbReference type="PROSITE" id="PS51296"/>
    </source>
</evidence>
<dbReference type="InterPro" id="IPR045854">
    <property type="entry name" value="NO2/SO3_Rdtase_4Fe4S_sf"/>
</dbReference>
<dbReference type="Pfam" id="PF18267">
    <property type="entry name" value="Rubredoxin_C"/>
    <property type="match status" value="1"/>
</dbReference>
<evidence type="ECO:0000256" key="5">
    <source>
        <dbReference type="ARBA" id="ARBA00005096"/>
    </source>
</evidence>
<dbReference type="GO" id="GO:0050311">
    <property type="term" value="F:sulfite reductase (ferredoxin) activity"/>
    <property type="evidence" value="ECO:0007669"/>
    <property type="project" value="UniProtKB-EC"/>
</dbReference>
<dbReference type="Pfam" id="PF13806">
    <property type="entry name" value="Rieske_2"/>
    <property type="match status" value="1"/>
</dbReference>
<dbReference type="InterPro" id="IPR007419">
    <property type="entry name" value="BFD-like_2Fe2S-bd_dom"/>
</dbReference>
<dbReference type="CDD" id="cd19943">
    <property type="entry name" value="NirB_Fer2_BFD-like_1"/>
    <property type="match status" value="1"/>
</dbReference>
<comment type="cofactor">
    <cofactor evidence="19">
        <name>[2Fe-2S] cluster</name>
        <dbReference type="ChEBI" id="CHEBI:190135"/>
    </cofactor>
</comment>
<dbReference type="GO" id="GO:0051537">
    <property type="term" value="F:2 iron, 2 sulfur cluster binding"/>
    <property type="evidence" value="ECO:0007669"/>
    <property type="project" value="UniProtKB-KW"/>
</dbReference>
<evidence type="ECO:0000256" key="20">
    <source>
        <dbReference type="ARBA" id="ARBA00049518"/>
    </source>
</evidence>
<evidence type="ECO:0000256" key="12">
    <source>
        <dbReference type="ARBA" id="ARBA00022723"/>
    </source>
</evidence>
<reference evidence="22 23" key="1">
    <citation type="submission" date="2019-06" db="EMBL/GenBank/DDBJ databases">
        <title>Whole genome shotgun sequence of Cellulomonas uda NBRC 3747.</title>
        <authorList>
            <person name="Hosoyama A."/>
            <person name="Uohara A."/>
            <person name="Ohji S."/>
            <person name="Ichikawa N."/>
        </authorList>
    </citation>
    <scope>NUCLEOTIDE SEQUENCE [LARGE SCALE GENOMIC DNA]</scope>
    <source>
        <strain evidence="22 23">NBRC 3747</strain>
    </source>
</reference>
<dbReference type="Pfam" id="PF07992">
    <property type="entry name" value="Pyr_redox_2"/>
    <property type="match status" value="1"/>
</dbReference>
<dbReference type="PRINTS" id="PR00397">
    <property type="entry name" value="SIROHAEM"/>
</dbReference>
<keyword evidence="23" id="KW-1185">Reference proteome</keyword>
<keyword evidence="17" id="KW-0411">Iron-sulfur</keyword>
<comment type="cofactor">
    <cofactor evidence="1">
        <name>siroheme</name>
        <dbReference type="ChEBI" id="CHEBI:60052"/>
    </cofactor>
</comment>
<dbReference type="Gene3D" id="3.50.50.60">
    <property type="entry name" value="FAD/NAD(P)-binding domain"/>
    <property type="match status" value="2"/>
</dbReference>
<evidence type="ECO:0000256" key="3">
    <source>
        <dbReference type="ARBA" id="ARBA00001974"/>
    </source>
</evidence>
<evidence type="ECO:0000256" key="16">
    <source>
        <dbReference type="ARBA" id="ARBA00023004"/>
    </source>
</evidence>
<evidence type="ECO:0000256" key="14">
    <source>
        <dbReference type="ARBA" id="ARBA00022827"/>
    </source>
</evidence>
<dbReference type="SUPFAM" id="SSF56014">
    <property type="entry name" value="Nitrite and sulphite reductase 4Fe-4S domain-like"/>
    <property type="match status" value="1"/>
</dbReference>
<dbReference type="SUPFAM" id="SSF50022">
    <property type="entry name" value="ISP domain"/>
    <property type="match status" value="1"/>
</dbReference>
<dbReference type="GO" id="GO:0016705">
    <property type="term" value="F:oxidoreductase activity, acting on paired donors, with incorporation or reduction of molecular oxygen"/>
    <property type="evidence" value="ECO:0007669"/>
    <property type="project" value="UniProtKB-ARBA"/>
</dbReference>
<keyword evidence="10" id="KW-0285">Flavoprotein</keyword>
<dbReference type="Gene3D" id="2.102.10.10">
    <property type="entry name" value="Rieske [2Fe-2S] iron-sulphur domain"/>
    <property type="match status" value="1"/>
</dbReference>
<evidence type="ECO:0000256" key="11">
    <source>
        <dbReference type="ARBA" id="ARBA00022714"/>
    </source>
</evidence>
<feature type="domain" description="Rieske" evidence="21">
    <location>
        <begin position="845"/>
        <end position="949"/>
    </location>
</feature>
<comment type="caution">
    <text evidence="22">The sequence shown here is derived from an EMBL/GenBank/DDBJ whole genome shotgun (WGS) entry which is preliminary data.</text>
</comment>
<evidence type="ECO:0000256" key="10">
    <source>
        <dbReference type="ARBA" id="ARBA00022630"/>
    </source>
</evidence>
<dbReference type="GO" id="GO:0004497">
    <property type="term" value="F:monooxygenase activity"/>
    <property type="evidence" value="ECO:0007669"/>
    <property type="project" value="UniProtKB-ARBA"/>
</dbReference>
<evidence type="ECO:0000256" key="8">
    <source>
        <dbReference type="ARBA" id="ARBA00022485"/>
    </source>
</evidence>
<evidence type="ECO:0000256" key="13">
    <source>
        <dbReference type="ARBA" id="ARBA00022784"/>
    </source>
</evidence>
<comment type="function">
    <text evidence="4">Catalyzes the reduction of sulfite to sulfide, a step in the biosynthesis of sulfur-containing amino acids and cofactors.</text>
</comment>
<name>A0A4Y3KCV5_CELUD</name>
<dbReference type="EMBL" id="BJLP01000030">
    <property type="protein sequence ID" value="GEA81516.1"/>
    <property type="molecule type" value="Genomic_DNA"/>
</dbReference>
<comment type="catalytic activity">
    <reaction evidence="20">
        <text>hydrogen sulfide + 6 oxidized [2Fe-2S]-[ferredoxin] + 3 H2O = sulfite + 6 reduced [2Fe-2S]-[ferredoxin] + 7 H(+)</text>
        <dbReference type="Rhea" id="RHEA:23132"/>
        <dbReference type="Rhea" id="RHEA-COMP:10000"/>
        <dbReference type="Rhea" id="RHEA-COMP:10001"/>
        <dbReference type="ChEBI" id="CHEBI:15377"/>
        <dbReference type="ChEBI" id="CHEBI:15378"/>
        <dbReference type="ChEBI" id="CHEBI:17359"/>
        <dbReference type="ChEBI" id="CHEBI:29919"/>
        <dbReference type="ChEBI" id="CHEBI:33737"/>
        <dbReference type="ChEBI" id="CHEBI:33738"/>
        <dbReference type="EC" id="1.8.7.1"/>
    </reaction>
</comment>
<dbReference type="PANTHER" id="PTHR43809:SF1">
    <property type="entry name" value="NITRITE REDUCTASE (NADH) LARGE SUBUNIT"/>
    <property type="match status" value="1"/>
</dbReference>
<dbReference type="InterPro" id="IPR012744">
    <property type="entry name" value="Nitri_red_NirB"/>
</dbReference>
<keyword evidence="14" id="KW-0274">FAD</keyword>
<dbReference type="InterPro" id="IPR041575">
    <property type="entry name" value="Rubredoxin_C"/>
</dbReference>
<dbReference type="FunFam" id="3.30.413.10:FF:000007">
    <property type="entry name" value="Nitrite reductase [NAD(P)H] large subunit"/>
    <property type="match status" value="1"/>
</dbReference>
<keyword evidence="12" id="KW-0479">Metal-binding</keyword>
<sequence>MVVVGAGMVAHRFAEQMVARGGGWQLTVVGDEPYAPYDRVHLSDAITGASVEDLTLDPSVWDDERVELVTGDAVATLDRDAQTVTTRSGRVVAYDDLVLATGSWPWVPRTDGADLPGVLAYRTLDDINAITGWVARRRAELGRPVRGVVVGGGVLGLEAAAALQNLGASATVVEFADRLMAVQLDAGGGEALRVLVRDTGIDVRTTTAASRVLAGPDGTVASLELSTGEVLDADVVVFSTGIRPRDRLARESGLGIGERGGVLVGPTCRSSDPRVWAIGECASHDGECAGLVAPGNTMADVVVDQLFGGTTTYVRPADGTKLKGVGVEAASFGDVLALTPGALEVTFADPVARTYRKLVVSDDARTLLGGVFVGDIALYSSLRPLLGRALGADPSAFLAPEGGAPATLEVPDDVVVCSCANVTAGTIRGAVTEHGCRSVGEVKTCTRAGTVCGSCVPMVTTIVNRSLEQAGVAVSNAMCEHFAMPRAELFALVRAGAERTFSEIVAAHGTGRGCAICRPVVASILSSLGVGHVLQPDQAALQDTNDHLLANLQKDGTYSVVPRMPGGEVTPDKLLAFAQVAADFGLFTRVTGAQRLGMFGARQDQLPEIWRRLVEAGFESGQAYGKSLRAVKTCVGSTWCRFGVQDSSSMAVRLELRYRGLRSPHKFKVGVSGCARECAEARGKDVGVIATAQGWNVYVGGNGGFTPRHAELLAEDLDDDTLVRVIDRFLALYIRSADRLQRTAPWVAAYPGGMAALRAVVVEDRDGVAAELEAEIERHVAGYVDEWRATLDDPAKVAQFTPYLNAPERTDPDLAYVPRRGQRVPLPLEVVAAPPEGRATTAVAERVCTLDALTPERGAGVLLGGSVPVAVFRLADDRVLAVQQRDPFSGANVLSRGIVGDRGGRPTLTSPMHKQVWDLETGQCLDPVGKDPRDLRVYRVTVDGGDVLLGS</sequence>
<accession>A0A4Y3KCV5</accession>
<keyword evidence="11" id="KW-0001">2Fe-2S</keyword>
<evidence type="ECO:0000256" key="9">
    <source>
        <dbReference type="ARBA" id="ARBA00022617"/>
    </source>
</evidence>
<dbReference type="GO" id="GO:0008942">
    <property type="term" value="F:nitrite reductase [NAD(P)H] activity"/>
    <property type="evidence" value="ECO:0007669"/>
    <property type="project" value="InterPro"/>
</dbReference>
<comment type="cofactor">
    <cofactor evidence="3">
        <name>FAD</name>
        <dbReference type="ChEBI" id="CHEBI:57692"/>
    </cofactor>
</comment>
<keyword evidence="9" id="KW-0349">Heme</keyword>
<evidence type="ECO:0000256" key="2">
    <source>
        <dbReference type="ARBA" id="ARBA00001966"/>
    </source>
</evidence>
<evidence type="ECO:0000313" key="22">
    <source>
        <dbReference type="EMBL" id="GEA81516.1"/>
    </source>
</evidence>
<dbReference type="GO" id="GO:0051539">
    <property type="term" value="F:4 iron, 4 sulfur cluster binding"/>
    <property type="evidence" value="ECO:0007669"/>
    <property type="project" value="UniProtKB-KW"/>
</dbReference>
<dbReference type="GO" id="GO:0042128">
    <property type="term" value="P:nitrate assimilation"/>
    <property type="evidence" value="ECO:0007669"/>
    <property type="project" value="UniProtKB-UniPathway"/>
</dbReference>
<dbReference type="GO" id="GO:0046872">
    <property type="term" value="F:metal ion binding"/>
    <property type="evidence" value="ECO:0007669"/>
    <property type="project" value="UniProtKB-KW"/>
</dbReference>
<dbReference type="Pfam" id="PF03460">
    <property type="entry name" value="NIR_SIR_ferr"/>
    <property type="match status" value="1"/>
</dbReference>
<dbReference type="NCBIfam" id="NF011565">
    <property type="entry name" value="PRK14989.1"/>
    <property type="match status" value="1"/>
</dbReference>
<dbReference type="PANTHER" id="PTHR43809">
    <property type="entry name" value="NITRITE REDUCTASE (NADH) LARGE SUBUNIT"/>
    <property type="match status" value="1"/>
</dbReference>
<dbReference type="Proteomes" id="UP000315842">
    <property type="component" value="Unassembled WGS sequence"/>
</dbReference>
<dbReference type="NCBIfam" id="TIGR02374">
    <property type="entry name" value="nitri_red_nirB"/>
    <property type="match status" value="1"/>
</dbReference>
<evidence type="ECO:0000256" key="17">
    <source>
        <dbReference type="ARBA" id="ARBA00023014"/>
    </source>
</evidence>
<dbReference type="PROSITE" id="PS00365">
    <property type="entry name" value="NIR_SIR"/>
    <property type="match status" value="1"/>
</dbReference>
<dbReference type="CDD" id="cd19944">
    <property type="entry name" value="NirB_Fer2_BFD-like_2"/>
    <property type="match status" value="1"/>
</dbReference>
<organism evidence="22 23">
    <name type="scientific">Cellulomonas uda</name>
    <dbReference type="NCBI Taxonomy" id="1714"/>
    <lineage>
        <taxon>Bacteria</taxon>
        <taxon>Bacillati</taxon>
        <taxon>Actinomycetota</taxon>
        <taxon>Actinomycetes</taxon>
        <taxon>Micrococcales</taxon>
        <taxon>Cellulomonadaceae</taxon>
        <taxon>Cellulomonas</taxon>
    </lineage>
</organism>
<keyword evidence="16" id="KW-0408">Iron</keyword>
<dbReference type="GO" id="GO:0020037">
    <property type="term" value="F:heme binding"/>
    <property type="evidence" value="ECO:0007669"/>
    <property type="project" value="InterPro"/>
</dbReference>
<dbReference type="UniPathway" id="UPA00653"/>
<dbReference type="PRINTS" id="PR00368">
    <property type="entry name" value="FADPNR"/>
</dbReference>
<evidence type="ECO:0000256" key="19">
    <source>
        <dbReference type="ARBA" id="ARBA00034078"/>
    </source>
</evidence>
<dbReference type="SUPFAM" id="SSF55124">
    <property type="entry name" value="Nitrite/Sulfite reductase N-terminal domain-like"/>
    <property type="match status" value="1"/>
</dbReference>
<dbReference type="Gene3D" id="1.10.10.1100">
    <property type="entry name" value="BFD-like [2Fe-2S]-binding domain"/>
    <property type="match status" value="1"/>
</dbReference>
<evidence type="ECO:0000256" key="7">
    <source>
        <dbReference type="ARBA" id="ARBA00012353"/>
    </source>
</evidence>
<dbReference type="InterPro" id="IPR012748">
    <property type="entry name" value="Rieske-like_NirD"/>
</dbReference>
<dbReference type="AlphaFoldDB" id="A0A4Y3KCV5"/>
<evidence type="ECO:0000256" key="6">
    <source>
        <dbReference type="ARBA" id="ARBA00010429"/>
    </source>
</evidence>
<dbReference type="InterPro" id="IPR052034">
    <property type="entry name" value="NasD-like"/>
</dbReference>
<evidence type="ECO:0000313" key="23">
    <source>
        <dbReference type="Proteomes" id="UP000315842"/>
    </source>
</evidence>
<evidence type="ECO:0000256" key="1">
    <source>
        <dbReference type="ARBA" id="ARBA00001929"/>
    </source>
</evidence>
<keyword evidence="13" id="KW-0883">Thioether bond</keyword>
<dbReference type="InterPro" id="IPR036188">
    <property type="entry name" value="FAD/NAD-bd_sf"/>
</dbReference>
<dbReference type="GO" id="GO:0050660">
    <property type="term" value="F:flavin adenine dinucleotide binding"/>
    <property type="evidence" value="ECO:0007669"/>
    <property type="project" value="InterPro"/>
</dbReference>
<dbReference type="PROSITE" id="PS51296">
    <property type="entry name" value="RIESKE"/>
    <property type="match status" value="1"/>
</dbReference>
<dbReference type="NCBIfam" id="TIGR02378">
    <property type="entry name" value="nirD_assim_sml"/>
    <property type="match status" value="1"/>
</dbReference>
<comment type="pathway">
    <text evidence="5">Nitrogen metabolism; nitrate reduction (assimilation).</text>
</comment>
<dbReference type="InterPro" id="IPR017941">
    <property type="entry name" value="Rieske_2Fe-2S"/>
</dbReference>
<dbReference type="Gene3D" id="3.30.413.10">
    <property type="entry name" value="Sulfite Reductase Hemoprotein, domain 1"/>
    <property type="match status" value="1"/>
</dbReference>
<dbReference type="InterPro" id="IPR005117">
    <property type="entry name" value="NiRdtase/SiRdtase_haem-b_fer"/>
</dbReference>
<comment type="cofactor">
    <cofactor evidence="2">
        <name>[4Fe-4S] cluster</name>
        <dbReference type="ChEBI" id="CHEBI:49883"/>
    </cofactor>
</comment>
<keyword evidence="8" id="KW-0004">4Fe-4S</keyword>
<dbReference type="SUPFAM" id="SSF51905">
    <property type="entry name" value="FAD/NAD(P)-binding domain"/>
    <property type="match status" value="2"/>
</dbReference>
<dbReference type="EC" id="1.8.7.1" evidence="7"/>
<evidence type="ECO:0000256" key="4">
    <source>
        <dbReference type="ARBA" id="ARBA00003247"/>
    </source>
</evidence>
<dbReference type="Pfam" id="PF01077">
    <property type="entry name" value="NIR_SIR"/>
    <property type="match status" value="1"/>
</dbReference>
<evidence type="ECO:0000256" key="18">
    <source>
        <dbReference type="ARBA" id="ARBA00023063"/>
    </source>
</evidence>
<dbReference type="InterPro" id="IPR006067">
    <property type="entry name" value="NO2/SO3_Rdtase_4Fe4S_dom"/>
</dbReference>
<dbReference type="Pfam" id="PF04324">
    <property type="entry name" value="Fer2_BFD"/>
    <property type="match status" value="1"/>
</dbReference>
<keyword evidence="15" id="KW-0560">Oxidoreductase</keyword>
<proteinExistence type="inferred from homology"/>
<keyword evidence="18" id="KW-0534">Nitrate assimilation</keyword>
<dbReference type="InterPro" id="IPR041854">
    <property type="entry name" value="BFD-like_2Fe2S-bd_dom_sf"/>
</dbReference>
<dbReference type="InterPro" id="IPR036922">
    <property type="entry name" value="Rieske_2Fe-2S_sf"/>
</dbReference>
<gene>
    <name evidence="22" type="ORF">CUD01_19600</name>
</gene>
<dbReference type="InterPro" id="IPR036136">
    <property type="entry name" value="Nit/Sulf_reduc_fer-like_dom_sf"/>
</dbReference>
<dbReference type="PROSITE" id="PS51300">
    <property type="entry name" value="NIRD"/>
    <property type="match status" value="1"/>
</dbReference>
<protein>
    <recommendedName>
        <fullName evidence="7">assimilatory sulfite reductase (ferredoxin)</fullName>
        <ecNumber evidence="7">1.8.7.1</ecNumber>
    </recommendedName>
</protein>
<evidence type="ECO:0000256" key="15">
    <source>
        <dbReference type="ARBA" id="ARBA00023002"/>
    </source>
</evidence>
<dbReference type="InterPro" id="IPR006066">
    <property type="entry name" value="NO2/SO3_Rdtase_FeS/sirohaem_BS"/>
</dbReference>
<dbReference type="InterPro" id="IPR023753">
    <property type="entry name" value="FAD/NAD-binding_dom"/>
</dbReference>
<dbReference type="GO" id="GO:0050661">
    <property type="term" value="F:NADP binding"/>
    <property type="evidence" value="ECO:0007669"/>
    <property type="project" value="InterPro"/>
</dbReference>